<accession>A0A7Y4ILX4</accession>
<proteinExistence type="predicted"/>
<name>A0A7Y4ILX4_MYXXA</name>
<dbReference type="Proteomes" id="UP000533080">
    <property type="component" value="Unassembled WGS sequence"/>
</dbReference>
<comment type="caution">
    <text evidence="2">The sequence shown here is derived from an EMBL/GenBank/DDBJ whole genome shotgun (WGS) entry which is preliminary data.</text>
</comment>
<organism evidence="2 3">
    <name type="scientific">Myxococcus xanthus</name>
    <dbReference type="NCBI Taxonomy" id="34"/>
    <lineage>
        <taxon>Bacteria</taxon>
        <taxon>Pseudomonadati</taxon>
        <taxon>Myxococcota</taxon>
        <taxon>Myxococcia</taxon>
        <taxon>Myxococcales</taxon>
        <taxon>Cystobacterineae</taxon>
        <taxon>Myxococcaceae</taxon>
        <taxon>Myxococcus</taxon>
    </lineage>
</organism>
<feature type="transmembrane region" description="Helical" evidence="1">
    <location>
        <begin position="38"/>
        <end position="55"/>
    </location>
</feature>
<evidence type="ECO:0000313" key="3">
    <source>
        <dbReference type="Proteomes" id="UP000533080"/>
    </source>
</evidence>
<evidence type="ECO:0000256" key="1">
    <source>
        <dbReference type="SAM" id="Phobius"/>
    </source>
</evidence>
<protein>
    <submittedName>
        <fullName evidence="2">Uncharacterized protein</fullName>
    </submittedName>
</protein>
<sequence>MRTRIPYLTLLVPVLALAQSRARAPIGGEPVPTQSTWLWVLLLVVAAAVLAWGAVRMAGRKGPPTSGSGGIGVG</sequence>
<gene>
    <name evidence="2" type="ORF">HNV28_25745</name>
</gene>
<feature type="non-terminal residue" evidence="2">
    <location>
        <position position="74"/>
    </location>
</feature>
<dbReference type="EMBL" id="JABFNT010000096">
    <property type="protein sequence ID" value="NOJ81693.1"/>
    <property type="molecule type" value="Genomic_DNA"/>
</dbReference>
<dbReference type="RefSeq" id="WP_171443688.1">
    <property type="nucleotide sequence ID" value="NZ_JABFNT010000096.1"/>
</dbReference>
<evidence type="ECO:0000313" key="2">
    <source>
        <dbReference type="EMBL" id="NOJ81693.1"/>
    </source>
</evidence>
<keyword evidence="1" id="KW-1133">Transmembrane helix</keyword>
<dbReference type="AlphaFoldDB" id="A0A7Y4ILX4"/>
<reference evidence="2 3" key="1">
    <citation type="submission" date="2020-05" db="EMBL/GenBank/DDBJ databases">
        <authorList>
            <person name="Whitworth D."/>
        </authorList>
    </citation>
    <scope>NUCLEOTIDE SEQUENCE [LARGE SCALE GENOMIC DNA]</scope>
    <source>
        <strain evidence="2 3">AM005</strain>
    </source>
</reference>
<keyword evidence="1" id="KW-0472">Membrane</keyword>
<keyword evidence="1" id="KW-0812">Transmembrane</keyword>